<evidence type="ECO:0000313" key="4">
    <source>
        <dbReference type="EMBL" id="MTI27748.1"/>
    </source>
</evidence>
<keyword evidence="2" id="KW-1133">Transmembrane helix</keyword>
<feature type="transmembrane region" description="Helical" evidence="2">
    <location>
        <begin position="120"/>
        <end position="139"/>
    </location>
</feature>
<proteinExistence type="predicted"/>
<evidence type="ECO:0000259" key="3">
    <source>
        <dbReference type="PROSITE" id="PS51724"/>
    </source>
</evidence>
<keyword evidence="2" id="KW-0812">Transmembrane</keyword>
<dbReference type="Gene3D" id="3.30.70.1070">
    <property type="entry name" value="Sporulation related repeat"/>
    <property type="match status" value="1"/>
</dbReference>
<organism evidence="4 5">
    <name type="scientific">Fulvivirga kasyanovii</name>
    <dbReference type="NCBI Taxonomy" id="396812"/>
    <lineage>
        <taxon>Bacteria</taxon>
        <taxon>Pseudomonadati</taxon>
        <taxon>Bacteroidota</taxon>
        <taxon>Cytophagia</taxon>
        <taxon>Cytophagales</taxon>
        <taxon>Fulvivirgaceae</taxon>
        <taxon>Fulvivirga</taxon>
    </lineage>
</organism>
<comment type="caution">
    <text evidence="4">The sequence shown here is derived from an EMBL/GenBank/DDBJ whole genome shotgun (WGS) entry which is preliminary data.</text>
</comment>
<feature type="region of interest" description="Disordered" evidence="1">
    <location>
        <begin position="1"/>
        <end position="110"/>
    </location>
</feature>
<reference evidence="4 5" key="1">
    <citation type="submission" date="2019-02" db="EMBL/GenBank/DDBJ databases">
        <authorList>
            <person name="Goldberg S.R."/>
            <person name="Haltli B.A."/>
            <person name="Correa H."/>
            <person name="Russell K.G."/>
        </authorList>
    </citation>
    <scope>NUCLEOTIDE SEQUENCE [LARGE SCALE GENOMIC DNA]</scope>
    <source>
        <strain evidence="4 5">JCM 16186</strain>
    </source>
</reference>
<dbReference type="RefSeq" id="WP_155174747.1">
    <property type="nucleotide sequence ID" value="NZ_BAAAFL010000031.1"/>
</dbReference>
<dbReference type="Proteomes" id="UP000798808">
    <property type="component" value="Unassembled WGS sequence"/>
</dbReference>
<dbReference type="PROSITE" id="PS51724">
    <property type="entry name" value="SPOR"/>
    <property type="match status" value="1"/>
</dbReference>
<feature type="region of interest" description="Disordered" evidence="1">
    <location>
        <begin position="151"/>
        <end position="190"/>
    </location>
</feature>
<dbReference type="InterPro" id="IPR007730">
    <property type="entry name" value="SPOR-like_dom"/>
</dbReference>
<feature type="compositionally biased region" description="Acidic residues" evidence="1">
    <location>
        <begin position="46"/>
        <end position="86"/>
    </location>
</feature>
<evidence type="ECO:0000256" key="2">
    <source>
        <dbReference type="SAM" id="Phobius"/>
    </source>
</evidence>
<sequence length="282" mass="32309">MAKKDKNDEIEDNDNINKGSDDFNEADDSFGLPDVDYQPLDREEETREEEPETSYESEPEPEESYTYTEPEDTYTQDTYTQEEDSSEYSSTYDEPHVEQESAYVPGSYTPPKDNSVVPKVLALIFVLLLAGAAIWWFGFYQPAKEAEEKAKIEQQKRMEEQKQREAEAQRERERLEREQAQREEEARLAAEEAKPEIGTIETISSRTGRYYVVIASAIDEDLAMDHAKKLSKEGVSTTIIEPFGNSKFHRIAIENHDTWAAAEASATDLRGQYGDGVWVIKY</sequence>
<evidence type="ECO:0000313" key="5">
    <source>
        <dbReference type="Proteomes" id="UP000798808"/>
    </source>
</evidence>
<protein>
    <recommendedName>
        <fullName evidence="3">SPOR domain-containing protein</fullName>
    </recommendedName>
</protein>
<keyword evidence="2" id="KW-0472">Membrane</keyword>
<evidence type="ECO:0000256" key="1">
    <source>
        <dbReference type="SAM" id="MobiDB-lite"/>
    </source>
</evidence>
<gene>
    <name evidence="4" type="ORF">E1163_22520</name>
</gene>
<feature type="domain" description="SPOR" evidence="3">
    <location>
        <begin position="204"/>
        <end position="282"/>
    </location>
</feature>
<name>A0ABW9RUS6_9BACT</name>
<keyword evidence="5" id="KW-1185">Reference proteome</keyword>
<dbReference type="EMBL" id="SMLW01000641">
    <property type="protein sequence ID" value="MTI27748.1"/>
    <property type="molecule type" value="Genomic_DNA"/>
</dbReference>
<dbReference type="InterPro" id="IPR036680">
    <property type="entry name" value="SPOR-like_sf"/>
</dbReference>
<accession>A0ABW9RUS6</accession>